<comment type="caution">
    <text evidence="2">The sequence shown here is derived from an EMBL/GenBank/DDBJ whole genome shotgun (WGS) entry which is preliminary data.</text>
</comment>
<accession>A0ABW6LRJ0</accession>
<organism evidence="2 3">
    <name type="scientific">Streptomyces massasporeus</name>
    <dbReference type="NCBI Taxonomy" id="67324"/>
    <lineage>
        <taxon>Bacteria</taxon>
        <taxon>Bacillati</taxon>
        <taxon>Actinomycetota</taxon>
        <taxon>Actinomycetes</taxon>
        <taxon>Kitasatosporales</taxon>
        <taxon>Streptomycetaceae</taxon>
        <taxon>Streptomyces</taxon>
    </lineage>
</organism>
<feature type="compositionally biased region" description="Basic and acidic residues" evidence="1">
    <location>
        <begin position="11"/>
        <end position="21"/>
    </location>
</feature>
<feature type="region of interest" description="Disordered" evidence="1">
    <location>
        <begin position="1"/>
        <end position="21"/>
    </location>
</feature>
<name>A0ABW6LRJ0_9ACTN</name>
<proteinExistence type="predicted"/>
<dbReference type="EMBL" id="JBIAFP010000045">
    <property type="protein sequence ID" value="MFE9231008.1"/>
    <property type="molecule type" value="Genomic_DNA"/>
</dbReference>
<dbReference type="RefSeq" id="WP_358292006.1">
    <property type="nucleotide sequence ID" value="NZ_JBEYGJ010000057.1"/>
</dbReference>
<keyword evidence="3" id="KW-1185">Reference proteome</keyword>
<reference evidence="2 3" key="1">
    <citation type="submission" date="2024-10" db="EMBL/GenBank/DDBJ databases">
        <title>The Natural Products Discovery Center: Release of the First 8490 Sequenced Strains for Exploring Actinobacteria Biosynthetic Diversity.</title>
        <authorList>
            <person name="Kalkreuter E."/>
            <person name="Kautsar S.A."/>
            <person name="Yang D."/>
            <person name="Bader C.D."/>
            <person name="Teijaro C.N."/>
            <person name="Fluegel L."/>
            <person name="Davis C.M."/>
            <person name="Simpson J.R."/>
            <person name="Lauterbach L."/>
            <person name="Steele A.D."/>
            <person name="Gui C."/>
            <person name="Meng S."/>
            <person name="Li G."/>
            <person name="Viehrig K."/>
            <person name="Ye F."/>
            <person name="Su P."/>
            <person name="Kiefer A.F."/>
            <person name="Nichols A."/>
            <person name="Cepeda A.J."/>
            <person name="Yan W."/>
            <person name="Fan B."/>
            <person name="Jiang Y."/>
            <person name="Adhikari A."/>
            <person name="Zheng C.-J."/>
            <person name="Schuster L."/>
            <person name="Cowan T.M."/>
            <person name="Smanski M.J."/>
            <person name="Chevrette M.G."/>
            <person name="De Carvalho L.P.S."/>
            <person name="Shen B."/>
        </authorList>
    </citation>
    <scope>NUCLEOTIDE SEQUENCE [LARGE SCALE GENOMIC DNA]</scope>
    <source>
        <strain evidence="2 3">NPDC007066</strain>
    </source>
</reference>
<evidence type="ECO:0000256" key="1">
    <source>
        <dbReference type="SAM" id="MobiDB-lite"/>
    </source>
</evidence>
<dbReference type="Proteomes" id="UP001601288">
    <property type="component" value="Unassembled WGS sequence"/>
</dbReference>
<sequence length="40" mass="4108">MLPLPLAAGGEHGRVVDTGRDDVDSRVAHEPVGVCGLITP</sequence>
<evidence type="ECO:0000313" key="2">
    <source>
        <dbReference type="EMBL" id="MFE9231008.1"/>
    </source>
</evidence>
<gene>
    <name evidence="2" type="ORF">ACFYM3_41850</name>
</gene>
<evidence type="ECO:0000313" key="3">
    <source>
        <dbReference type="Proteomes" id="UP001601288"/>
    </source>
</evidence>
<protein>
    <submittedName>
        <fullName evidence="2">Uncharacterized protein</fullName>
    </submittedName>
</protein>